<evidence type="ECO:0000259" key="2">
    <source>
        <dbReference type="Pfam" id="PF01575"/>
    </source>
</evidence>
<dbReference type="InterPro" id="IPR039375">
    <property type="entry name" value="NodN-like"/>
</dbReference>
<proteinExistence type="inferred from homology"/>
<evidence type="ECO:0000313" key="4">
    <source>
        <dbReference type="Proteomes" id="UP001595836"/>
    </source>
</evidence>
<keyword evidence="4" id="KW-1185">Reference proteome</keyword>
<reference evidence="4" key="1">
    <citation type="journal article" date="2019" name="Int. J. Syst. Evol. Microbiol.">
        <title>The Global Catalogue of Microorganisms (GCM) 10K type strain sequencing project: providing services to taxonomists for standard genome sequencing and annotation.</title>
        <authorList>
            <consortium name="The Broad Institute Genomics Platform"/>
            <consortium name="The Broad Institute Genome Sequencing Center for Infectious Disease"/>
            <person name="Wu L."/>
            <person name="Ma J."/>
        </authorList>
    </citation>
    <scope>NUCLEOTIDE SEQUENCE [LARGE SCALE GENOMIC DNA]</scope>
    <source>
        <strain evidence="4">JCM 11882</strain>
    </source>
</reference>
<gene>
    <name evidence="3" type="ORF">ACFO7U_05015</name>
</gene>
<comment type="caution">
    <text evidence="3">The sequence shown here is derived from an EMBL/GenBank/DDBJ whole genome shotgun (WGS) entry which is preliminary data.</text>
</comment>
<dbReference type="SUPFAM" id="SSF54637">
    <property type="entry name" value="Thioesterase/thiol ester dehydrase-isomerase"/>
    <property type="match status" value="1"/>
</dbReference>
<comment type="similarity">
    <text evidence="1">Belongs to the enoyl-CoA hydratase/isomerase family.</text>
</comment>
<dbReference type="CDD" id="cd03450">
    <property type="entry name" value="NodN"/>
    <property type="match status" value="1"/>
</dbReference>
<dbReference type="Gene3D" id="3.10.129.10">
    <property type="entry name" value="Hotdog Thioesterase"/>
    <property type="match status" value="1"/>
</dbReference>
<dbReference type="InterPro" id="IPR029069">
    <property type="entry name" value="HotDog_dom_sf"/>
</dbReference>
<sequence length="150" mass="16023">MTVFRSVEEIAAATGRPLGPTEWMAIDQPLIDAFADLTGDRQWIHTDVARAAAGPFGGTVAHGYLLEALIPRFSAQLITVTGATAGVNAGSDRVRFLQPVTAGSRIRARAQVTDATPRGDGARIAIRFEYELDGADRPAMIADTVRIVTF</sequence>
<dbReference type="Pfam" id="PF01575">
    <property type="entry name" value="MaoC_dehydratas"/>
    <property type="match status" value="1"/>
</dbReference>
<dbReference type="InterPro" id="IPR002539">
    <property type="entry name" value="MaoC-like_dom"/>
</dbReference>
<protein>
    <submittedName>
        <fullName evidence="3">MaoC family dehydratase</fullName>
    </submittedName>
</protein>
<organism evidence="3 4">
    <name type="scientific">Dietzia aurantiaca</name>
    <dbReference type="NCBI Taxonomy" id="983873"/>
    <lineage>
        <taxon>Bacteria</taxon>
        <taxon>Bacillati</taxon>
        <taxon>Actinomycetota</taxon>
        <taxon>Actinomycetes</taxon>
        <taxon>Mycobacteriales</taxon>
        <taxon>Dietziaceae</taxon>
        <taxon>Dietzia</taxon>
    </lineage>
</organism>
<dbReference type="PANTHER" id="PTHR42993">
    <property type="entry name" value="MAOC-LIKE DEHYDRATASE DOMAIN-CONTAINING PROTEIN"/>
    <property type="match status" value="1"/>
</dbReference>
<evidence type="ECO:0000313" key="3">
    <source>
        <dbReference type="EMBL" id="MFC4754142.1"/>
    </source>
</evidence>
<dbReference type="RefSeq" id="WP_344987970.1">
    <property type="nucleotide sequence ID" value="NZ_BAABCD010000002.1"/>
</dbReference>
<name>A0ABV9PM43_9ACTN</name>
<evidence type="ECO:0000256" key="1">
    <source>
        <dbReference type="ARBA" id="ARBA00005254"/>
    </source>
</evidence>
<dbReference type="Proteomes" id="UP001595836">
    <property type="component" value="Unassembled WGS sequence"/>
</dbReference>
<feature type="domain" description="MaoC-like" evidence="2">
    <location>
        <begin position="11"/>
        <end position="116"/>
    </location>
</feature>
<dbReference type="PANTHER" id="PTHR42993:SF1">
    <property type="entry name" value="MAOC-LIKE DEHYDRATASE DOMAIN-CONTAINING PROTEIN"/>
    <property type="match status" value="1"/>
</dbReference>
<dbReference type="EMBL" id="JBHSHP010000012">
    <property type="protein sequence ID" value="MFC4754142.1"/>
    <property type="molecule type" value="Genomic_DNA"/>
</dbReference>
<accession>A0ABV9PM43</accession>